<reference evidence="1 2" key="1">
    <citation type="submission" date="2023-03" db="EMBL/GenBank/DDBJ databases">
        <title>WGS of Gossypium arboreum.</title>
        <authorList>
            <person name="Yu D."/>
        </authorList>
    </citation>
    <scope>NUCLEOTIDE SEQUENCE [LARGE SCALE GENOMIC DNA]</scope>
    <source>
        <tissue evidence="1">Leaf</tissue>
    </source>
</reference>
<keyword evidence="2" id="KW-1185">Reference proteome</keyword>
<evidence type="ECO:0000313" key="1">
    <source>
        <dbReference type="EMBL" id="KAK5803915.1"/>
    </source>
</evidence>
<gene>
    <name evidence="1" type="ORF">PVK06_031564</name>
</gene>
<accession>A0ABR0NRF3</accession>
<dbReference type="Proteomes" id="UP001358586">
    <property type="component" value="Chromosome 9"/>
</dbReference>
<protein>
    <submittedName>
        <fullName evidence="1">Uncharacterized protein</fullName>
    </submittedName>
</protein>
<dbReference type="EMBL" id="JARKNE010000009">
    <property type="protein sequence ID" value="KAK5803915.1"/>
    <property type="molecule type" value="Genomic_DNA"/>
</dbReference>
<evidence type="ECO:0000313" key="2">
    <source>
        <dbReference type="Proteomes" id="UP001358586"/>
    </source>
</evidence>
<name>A0ABR0NRF3_GOSAR</name>
<proteinExistence type="predicted"/>
<organism evidence="1 2">
    <name type="scientific">Gossypium arboreum</name>
    <name type="common">Tree cotton</name>
    <name type="synonym">Gossypium nanking</name>
    <dbReference type="NCBI Taxonomy" id="29729"/>
    <lineage>
        <taxon>Eukaryota</taxon>
        <taxon>Viridiplantae</taxon>
        <taxon>Streptophyta</taxon>
        <taxon>Embryophyta</taxon>
        <taxon>Tracheophyta</taxon>
        <taxon>Spermatophyta</taxon>
        <taxon>Magnoliopsida</taxon>
        <taxon>eudicotyledons</taxon>
        <taxon>Gunneridae</taxon>
        <taxon>Pentapetalae</taxon>
        <taxon>rosids</taxon>
        <taxon>malvids</taxon>
        <taxon>Malvales</taxon>
        <taxon>Malvaceae</taxon>
        <taxon>Malvoideae</taxon>
        <taxon>Gossypium</taxon>
    </lineage>
</organism>
<comment type="caution">
    <text evidence="1">The sequence shown here is derived from an EMBL/GenBank/DDBJ whole genome shotgun (WGS) entry which is preliminary data.</text>
</comment>
<sequence length="67" mass="7594">MEFISMLFTSTKFISKISTSGHESENNDCLSSDSSFKHHELTMERLAVFVEESGGWYFGIAIERPTV</sequence>